<dbReference type="EC" id="7.1.1.-" evidence="1"/>
<dbReference type="GO" id="GO:0005886">
    <property type="term" value="C:plasma membrane"/>
    <property type="evidence" value="ECO:0007669"/>
    <property type="project" value="UniProtKB-SubCell"/>
</dbReference>
<proteinExistence type="inferred from homology"/>
<dbReference type="Pfam" id="PF00499">
    <property type="entry name" value="Oxidored_q3"/>
    <property type="match status" value="1"/>
</dbReference>
<sequence>MSIDVLTTLRSSVLAAVPAPQPGSEPVADVIGTGEAIAFWILGPAALLGALGMIFARNAVHSALWLVMTMLSLGVMYMVQQAPFLGIVQIIVYTGAIMMLFLFVLMLVGRDSADSVVEVLRGQRLLAALFGIGFGILAVGALVRSLDAVDSVGLDQVNGAPGGNVGAIGESLFTDYLWPFELTGALLVVATVGALVFVLVDKRDKVKLTQRERVEARFRGELSRPSPLPGPGVFATANSVATPALLPDGSVAPESLSDLIESTALERLDAETASVSGSVPGPGARELTGDDGSVAAQEDSDATTTSEKASDADSVESKRSAASDAAEATDTSSEEGRA</sequence>
<comment type="similarity">
    <text evidence="1">Belongs to the complex I subunit 6 family.</text>
</comment>
<dbReference type="GO" id="GO:0008137">
    <property type="term" value="F:NADH dehydrogenase (ubiquinone) activity"/>
    <property type="evidence" value="ECO:0007669"/>
    <property type="project" value="UniProtKB-UniRule"/>
</dbReference>
<feature type="transmembrane region" description="Helical" evidence="1">
    <location>
        <begin position="37"/>
        <end position="56"/>
    </location>
</feature>
<dbReference type="PANTHER" id="PTHR33269:SF19">
    <property type="entry name" value="NADH-QUINONE OXIDOREDUCTASE SUBUNIT J"/>
    <property type="match status" value="1"/>
</dbReference>
<keyword evidence="1" id="KW-1003">Cell membrane</keyword>
<organism evidence="3 4">
    <name type="scientific">Actinoalloteichus hymeniacidonis</name>
    <dbReference type="NCBI Taxonomy" id="340345"/>
    <lineage>
        <taxon>Bacteria</taxon>
        <taxon>Bacillati</taxon>
        <taxon>Actinomycetota</taxon>
        <taxon>Actinomycetes</taxon>
        <taxon>Pseudonocardiales</taxon>
        <taxon>Pseudonocardiaceae</taxon>
        <taxon>Actinoalloteichus</taxon>
    </lineage>
</organism>
<name>A0AAC9HLL6_9PSEU</name>
<comment type="subcellular location">
    <subcellularLocation>
        <location evidence="1">Cell membrane</location>
        <topology evidence="1">Multi-pass membrane protein</topology>
    </subcellularLocation>
</comment>
<reference evidence="4" key="1">
    <citation type="submission" date="2016-03" db="EMBL/GenBank/DDBJ databases">
        <title>Complete genome sequence of the type strain Actinoalloteichus hymeniacidonis DSM 45092.</title>
        <authorList>
            <person name="Schaffert L."/>
            <person name="Albersmeier A."/>
            <person name="Winkler A."/>
            <person name="Kalinowski J."/>
            <person name="Zotchev S."/>
            <person name="Ruckert C."/>
        </authorList>
    </citation>
    <scope>NUCLEOTIDE SEQUENCE [LARGE SCALE GENOMIC DNA]</scope>
    <source>
        <strain evidence="4">HPA177(T) (DSM 45092(T))</strain>
    </source>
</reference>
<dbReference type="RefSeq" id="WP_375791868.1">
    <property type="nucleotide sequence ID" value="NZ_CP014859.1"/>
</dbReference>
<dbReference type="KEGG" id="ahm:TL08_02650"/>
<keyword evidence="1" id="KW-0520">NAD</keyword>
<keyword evidence="1" id="KW-0812">Transmembrane</keyword>
<dbReference type="InterPro" id="IPR042106">
    <property type="entry name" value="Nuo/plastoQ_OxRdtase_6_NuoJ"/>
</dbReference>
<comment type="function">
    <text evidence="1">NDH-1 shuttles electrons from NADH, via FMN and iron-sulfur (Fe-S) centers, to quinones in the respiratory chain. Couples the redox reaction to proton translocation (for every two electrons transferred, four hydrogen ions are translocated across the cytoplasmic membrane), and thus conserves the redox energy in a proton gradient.</text>
</comment>
<feature type="compositionally biased region" description="Basic and acidic residues" evidence="2">
    <location>
        <begin position="308"/>
        <end position="321"/>
    </location>
</feature>
<comment type="catalytic activity">
    <reaction evidence="1">
        <text>a quinone + NADH + 5 H(+)(in) = a quinol + NAD(+) + 4 H(+)(out)</text>
        <dbReference type="Rhea" id="RHEA:57888"/>
        <dbReference type="ChEBI" id="CHEBI:15378"/>
        <dbReference type="ChEBI" id="CHEBI:24646"/>
        <dbReference type="ChEBI" id="CHEBI:57540"/>
        <dbReference type="ChEBI" id="CHEBI:57945"/>
        <dbReference type="ChEBI" id="CHEBI:132124"/>
    </reaction>
</comment>
<evidence type="ECO:0000256" key="1">
    <source>
        <dbReference type="RuleBase" id="RU004429"/>
    </source>
</evidence>
<feature type="transmembrane region" description="Helical" evidence="1">
    <location>
        <begin position="86"/>
        <end position="105"/>
    </location>
</feature>
<evidence type="ECO:0000256" key="2">
    <source>
        <dbReference type="SAM" id="MobiDB-lite"/>
    </source>
</evidence>
<dbReference type="Proteomes" id="UP000095210">
    <property type="component" value="Chromosome"/>
</dbReference>
<dbReference type="NCBIfam" id="NF005165">
    <property type="entry name" value="PRK06638.1-5"/>
    <property type="match status" value="1"/>
</dbReference>
<feature type="transmembrane region" description="Helical" evidence="1">
    <location>
        <begin position="63"/>
        <end position="80"/>
    </location>
</feature>
<keyword evidence="1" id="KW-0874">Quinone</keyword>
<gene>
    <name evidence="3" type="ORF">TL08_02650</name>
</gene>
<keyword evidence="1" id="KW-1133">Transmembrane helix</keyword>
<dbReference type="GO" id="GO:0048038">
    <property type="term" value="F:quinone binding"/>
    <property type="evidence" value="ECO:0007669"/>
    <property type="project" value="UniProtKB-UniRule"/>
</dbReference>
<dbReference type="PANTHER" id="PTHR33269">
    <property type="entry name" value="NADH-UBIQUINONE OXIDOREDUCTASE CHAIN 6"/>
    <property type="match status" value="1"/>
</dbReference>
<feature type="transmembrane region" description="Helical" evidence="1">
    <location>
        <begin position="182"/>
        <end position="200"/>
    </location>
</feature>
<dbReference type="EMBL" id="CP014859">
    <property type="protein sequence ID" value="AOS61368.1"/>
    <property type="molecule type" value="Genomic_DNA"/>
</dbReference>
<evidence type="ECO:0000313" key="4">
    <source>
        <dbReference type="Proteomes" id="UP000095210"/>
    </source>
</evidence>
<keyword evidence="1" id="KW-0472">Membrane</keyword>
<dbReference type="Gene3D" id="1.20.120.1200">
    <property type="entry name" value="NADH-ubiquinone/plastoquinone oxidoreductase chain 6, subunit NuoJ"/>
    <property type="match status" value="1"/>
</dbReference>
<dbReference type="AlphaFoldDB" id="A0AAC9HLL6"/>
<evidence type="ECO:0000313" key="3">
    <source>
        <dbReference type="EMBL" id="AOS61368.1"/>
    </source>
</evidence>
<protein>
    <recommendedName>
        <fullName evidence="1">NADH-quinone oxidoreductase subunit J</fullName>
        <ecNumber evidence="1">7.1.1.-</ecNumber>
    </recommendedName>
</protein>
<dbReference type="InterPro" id="IPR001457">
    <property type="entry name" value="NADH_UbQ/plastoQ_OxRdtase_su6"/>
</dbReference>
<feature type="region of interest" description="Disordered" evidence="2">
    <location>
        <begin position="271"/>
        <end position="338"/>
    </location>
</feature>
<feature type="compositionally biased region" description="Low complexity" evidence="2">
    <location>
        <begin position="322"/>
        <end position="331"/>
    </location>
</feature>
<accession>A0AAC9HLL6</accession>
<keyword evidence="4" id="KW-1185">Reference proteome</keyword>
<feature type="transmembrane region" description="Helical" evidence="1">
    <location>
        <begin position="125"/>
        <end position="143"/>
    </location>
</feature>